<proteinExistence type="predicted"/>
<keyword evidence="3" id="KW-1185">Reference proteome</keyword>
<gene>
    <name evidence="2" type="ORF">CLV81_2660</name>
</gene>
<dbReference type="PIRSF" id="PIRSF021308">
    <property type="entry name" value="UCP021308"/>
    <property type="match status" value="1"/>
</dbReference>
<organism evidence="2 3">
    <name type="scientific">Flagellimonas meridianipacifica</name>
    <dbReference type="NCBI Taxonomy" id="1080225"/>
    <lineage>
        <taxon>Bacteria</taxon>
        <taxon>Pseudomonadati</taxon>
        <taxon>Bacteroidota</taxon>
        <taxon>Flavobacteriia</taxon>
        <taxon>Flavobacteriales</taxon>
        <taxon>Flavobacteriaceae</taxon>
        <taxon>Flagellimonas</taxon>
    </lineage>
</organism>
<dbReference type="InterPro" id="IPR014922">
    <property type="entry name" value="YdhG-like"/>
</dbReference>
<protein>
    <submittedName>
        <fullName evidence="2">Uncharacterized protein YdeI (YjbR/CyaY-like superfamily)</fullName>
    </submittedName>
</protein>
<dbReference type="Pfam" id="PF13376">
    <property type="entry name" value="OmdA"/>
    <property type="match status" value="1"/>
</dbReference>
<name>A0A2T0MA11_9FLAO</name>
<dbReference type="RefSeq" id="WP_106145554.1">
    <property type="nucleotide sequence ID" value="NZ_PVYX01000002.1"/>
</dbReference>
<dbReference type="OrthoDB" id="214150at2"/>
<feature type="domain" description="YdhG-like" evidence="1">
    <location>
        <begin position="29"/>
        <end position="126"/>
    </location>
</feature>
<dbReference type="Proteomes" id="UP000237640">
    <property type="component" value="Unassembled WGS sequence"/>
</dbReference>
<dbReference type="Pfam" id="PF08818">
    <property type="entry name" value="DUF1801"/>
    <property type="match status" value="1"/>
</dbReference>
<evidence type="ECO:0000313" key="2">
    <source>
        <dbReference type="EMBL" id="PRX54262.1"/>
    </source>
</evidence>
<evidence type="ECO:0000259" key="1">
    <source>
        <dbReference type="Pfam" id="PF08818"/>
    </source>
</evidence>
<dbReference type="AlphaFoldDB" id="A0A2T0MA11"/>
<sequence length="212" mass="24203">MNPKVDNYLEQGCMRCELGGTPDCKVHAWTAELEKLRTIVLDCGLREELKWGVPCYTINDGIVLTVSALKNYCAIGFFKGVLLKDEDNLLERPGPNSQAARLIKFTSADEIPELEPTLKRYIYEAIEVERAGLKVQFKKNPEPMPEELERKFKEDPVLKSAFESLTPGRQRGYILYFSQPKQSKTRESRIEKCTGKILNGEGLHDKYSSRKK</sequence>
<dbReference type="InterPro" id="IPR016786">
    <property type="entry name" value="YdeI_bac"/>
</dbReference>
<evidence type="ECO:0000313" key="3">
    <source>
        <dbReference type="Proteomes" id="UP000237640"/>
    </source>
</evidence>
<reference evidence="2 3" key="1">
    <citation type="submission" date="2018-03" db="EMBL/GenBank/DDBJ databases">
        <title>Genomic Encyclopedia of Archaeal and Bacterial Type Strains, Phase II (KMG-II): from individual species to whole genera.</title>
        <authorList>
            <person name="Goeker M."/>
        </authorList>
    </citation>
    <scope>NUCLEOTIDE SEQUENCE [LARGE SCALE GENOMIC DNA]</scope>
    <source>
        <strain evidence="2 3">DSM 25027</strain>
    </source>
</reference>
<dbReference type="SUPFAM" id="SSF159888">
    <property type="entry name" value="YdhG-like"/>
    <property type="match status" value="1"/>
</dbReference>
<comment type="caution">
    <text evidence="2">The sequence shown here is derived from an EMBL/GenBank/DDBJ whole genome shotgun (WGS) entry which is preliminary data.</text>
</comment>
<dbReference type="Gene3D" id="3.90.1150.200">
    <property type="match status" value="1"/>
</dbReference>
<dbReference type="EMBL" id="PVYX01000002">
    <property type="protein sequence ID" value="PRX54262.1"/>
    <property type="molecule type" value="Genomic_DNA"/>
</dbReference>
<accession>A0A2T0MA11</accession>